<dbReference type="GO" id="GO:0006298">
    <property type="term" value="P:mismatch repair"/>
    <property type="evidence" value="ECO:0007669"/>
    <property type="project" value="TreeGrafter"/>
</dbReference>
<keyword evidence="3 8" id="KW-0489">Methyltransferase</keyword>
<sequence length="272" mass="30109">MAGPGIPRARPFVKWAGGKRSLAALIWDQAPADFRDYHEPFVGGGSVFFAMPERIGKACLSDVNRELITAYTVIRDDVENLIDALQKHARDHHADEGYYLRVRAQEPEAPLQVAARFIYLNKTCYNGLYRVNRSGKFNVPKGSYKNPRICDAEGLRQASAALAQADIRVETFNSIAPEAGDFVYCDPPYDGTFTSYLPGGFGDGEQELLRDTAAGWGQRGVHVMISNSDTPLIRDLYSGPVFRIREVLAPRFINSNGEGRGSVVEVLVTTYD</sequence>
<comment type="similarity">
    <text evidence="1 8">Belongs to the N(4)/N(6)-methyltransferase family.</text>
</comment>
<keyword evidence="4 8" id="KW-0808">Transferase</keyword>
<keyword evidence="5 8" id="KW-0949">S-adenosyl-L-methionine</keyword>
<dbReference type="Pfam" id="PF02086">
    <property type="entry name" value="MethyltransfD12"/>
    <property type="match status" value="1"/>
</dbReference>
<dbReference type="InterPro" id="IPR002052">
    <property type="entry name" value="DNA_methylase_N6_adenine_CS"/>
</dbReference>
<protein>
    <recommendedName>
        <fullName evidence="2 8">Site-specific DNA-methyltransferase (adenine-specific)</fullName>
        <ecNumber evidence="2 8">2.1.1.72</ecNumber>
    </recommendedName>
</protein>
<evidence type="ECO:0000256" key="7">
    <source>
        <dbReference type="PIRSR" id="PIRSR000398-1"/>
    </source>
</evidence>
<dbReference type="InterPro" id="IPR012263">
    <property type="entry name" value="M_m6A_EcoRV"/>
</dbReference>
<dbReference type="NCBIfam" id="TIGR00571">
    <property type="entry name" value="dam"/>
    <property type="match status" value="1"/>
</dbReference>
<dbReference type="GO" id="GO:0032259">
    <property type="term" value="P:methylation"/>
    <property type="evidence" value="ECO:0007669"/>
    <property type="project" value="UniProtKB-KW"/>
</dbReference>
<evidence type="ECO:0000256" key="2">
    <source>
        <dbReference type="ARBA" id="ARBA00011900"/>
    </source>
</evidence>
<dbReference type="AlphaFoldDB" id="A0A6B1DPW5"/>
<dbReference type="GO" id="GO:0009007">
    <property type="term" value="F:site-specific DNA-methyltransferase (adenine-specific) activity"/>
    <property type="evidence" value="ECO:0007669"/>
    <property type="project" value="UniProtKB-UniRule"/>
</dbReference>
<dbReference type="PANTHER" id="PTHR30481:SF3">
    <property type="entry name" value="DNA ADENINE METHYLASE"/>
    <property type="match status" value="1"/>
</dbReference>
<comment type="caution">
    <text evidence="9">The sequence shown here is derived from an EMBL/GenBank/DDBJ whole genome shotgun (WGS) entry which is preliminary data.</text>
</comment>
<dbReference type="PRINTS" id="PR00505">
    <property type="entry name" value="D12N6MTFRASE"/>
</dbReference>
<evidence type="ECO:0000256" key="4">
    <source>
        <dbReference type="ARBA" id="ARBA00022679"/>
    </source>
</evidence>
<dbReference type="GO" id="GO:0009307">
    <property type="term" value="P:DNA restriction-modification system"/>
    <property type="evidence" value="ECO:0007669"/>
    <property type="project" value="InterPro"/>
</dbReference>
<dbReference type="Gene3D" id="3.40.50.150">
    <property type="entry name" value="Vaccinia Virus protein VP39"/>
    <property type="match status" value="1"/>
</dbReference>
<dbReference type="EC" id="2.1.1.72" evidence="2 8"/>
<dbReference type="InterPro" id="IPR029063">
    <property type="entry name" value="SAM-dependent_MTases_sf"/>
</dbReference>
<proteinExistence type="inferred from homology"/>
<gene>
    <name evidence="9" type="ORF">F4Y08_00835</name>
</gene>
<evidence type="ECO:0000256" key="8">
    <source>
        <dbReference type="RuleBase" id="RU361257"/>
    </source>
</evidence>
<dbReference type="PROSITE" id="PS00092">
    <property type="entry name" value="N6_MTASE"/>
    <property type="match status" value="1"/>
</dbReference>
<evidence type="ECO:0000256" key="5">
    <source>
        <dbReference type="ARBA" id="ARBA00022691"/>
    </source>
</evidence>
<feature type="binding site" evidence="7">
    <location>
        <position position="186"/>
    </location>
    <ligand>
        <name>S-adenosyl-L-methionine</name>
        <dbReference type="ChEBI" id="CHEBI:59789"/>
    </ligand>
</feature>
<dbReference type="PANTHER" id="PTHR30481">
    <property type="entry name" value="DNA ADENINE METHYLASE"/>
    <property type="match status" value="1"/>
</dbReference>
<dbReference type="EMBL" id="VXPY01000008">
    <property type="protein sequence ID" value="MYD88873.1"/>
    <property type="molecule type" value="Genomic_DNA"/>
</dbReference>
<evidence type="ECO:0000256" key="3">
    <source>
        <dbReference type="ARBA" id="ARBA00022603"/>
    </source>
</evidence>
<accession>A0A6B1DPW5</accession>
<dbReference type="GO" id="GO:1904047">
    <property type="term" value="F:S-adenosyl-L-methionine binding"/>
    <property type="evidence" value="ECO:0007669"/>
    <property type="project" value="TreeGrafter"/>
</dbReference>
<dbReference type="InterPro" id="IPR012327">
    <property type="entry name" value="MeTrfase_D12"/>
</dbReference>
<organism evidence="9">
    <name type="scientific">Caldilineaceae bacterium SB0662_bin_9</name>
    <dbReference type="NCBI Taxonomy" id="2605258"/>
    <lineage>
        <taxon>Bacteria</taxon>
        <taxon>Bacillati</taxon>
        <taxon>Chloroflexota</taxon>
        <taxon>Caldilineae</taxon>
        <taxon>Caldilineales</taxon>
        <taxon>Caldilineaceae</taxon>
    </lineage>
</organism>
<evidence type="ECO:0000256" key="6">
    <source>
        <dbReference type="ARBA" id="ARBA00047942"/>
    </source>
</evidence>
<evidence type="ECO:0000256" key="1">
    <source>
        <dbReference type="ARBA" id="ARBA00006594"/>
    </source>
</evidence>
<dbReference type="PIRSF" id="PIRSF000398">
    <property type="entry name" value="M_m6A_EcoRV"/>
    <property type="match status" value="1"/>
</dbReference>
<name>A0A6B1DPW5_9CHLR</name>
<dbReference type="Gene3D" id="1.10.1020.10">
    <property type="entry name" value="Adenine-specific Methyltransferase, Domain 2"/>
    <property type="match status" value="1"/>
</dbReference>
<feature type="binding site" evidence="7">
    <location>
        <position position="19"/>
    </location>
    <ligand>
        <name>S-adenosyl-L-methionine</name>
        <dbReference type="ChEBI" id="CHEBI:59789"/>
    </ligand>
</feature>
<dbReference type="SUPFAM" id="SSF53335">
    <property type="entry name" value="S-adenosyl-L-methionine-dependent methyltransferases"/>
    <property type="match status" value="1"/>
</dbReference>
<reference evidence="9" key="1">
    <citation type="submission" date="2019-09" db="EMBL/GenBank/DDBJ databases">
        <title>Characterisation of the sponge microbiome using genome-centric metagenomics.</title>
        <authorList>
            <person name="Engelberts J.P."/>
            <person name="Robbins S.J."/>
            <person name="De Goeij J.M."/>
            <person name="Aranda M."/>
            <person name="Bell S.C."/>
            <person name="Webster N.S."/>
        </authorList>
    </citation>
    <scope>NUCLEOTIDE SEQUENCE</scope>
    <source>
        <strain evidence="9">SB0662_bin_9</strain>
    </source>
</reference>
<feature type="binding site" evidence="7">
    <location>
        <position position="62"/>
    </location>
    <ligand>
        <name>S-adenosyl-L-methionine</name>
        <dbReference type="ChEBI" id="CHEBI:59789"/>
    </ligand>
</feature>
<feature type="binding site" evidence="7">
    <location>
        <position position="15"/>
    </location>
    <ligand>
        <name>S-adenosyl-L-methionine</name>
        <dbReference type="ChEBI" id="CHEBI:59789"/>
    </ligand>
</feature>
<comment type="catalytic activity">
    <reaction evidence="6 8">
        <text>a 2'-deoxyadenosine in DNA + S-adenosyl-L-methionine = an N(6)-methyl-2'-deoxyadenosine in DNA + S-adenosyl-L-homocysteine + H(+)</text>
        <dbReference type="Rhea" id="RHEA:15197"/>
        <dbReference type="Rhea" id="RHEA-COMP:12418"/>
        <dbReference type="Rhea" id="RHEA-COMP:12419"/>
        <dbReference type="ChEBI" id="CHEBI:15378"/>
        <dbReference type="ChEBI" id="CHEBI:57856"/>
        <dbReference type="ChEBI" id="CHEBI:59789"/>
        <dbReference type="ChEBI" id="CHEBI:90615"/>
        <dbReference type="ChEBI" id="CHEBI:90616"/>
        <dbReference type="EC" id="2.1.1.72"/>
    </reaction>
</comment>
<evidence type="ECO:0000313" key="9">
    <source>
        <dbReference type="EMBL" id="MYD88873.1"/>
    </source>
</evidence>
<dbReference type="GO" id="GO:0043565">
    <property type="term" value="F:sequence-specific DNA binding"/>
    <property type="evidence" value="ECO:0007669"/>
    <property type="project" value="TreeGrafter"/>
</dbReference>
<dbReference type="InterPro" id="IPR023095">
    <property type="entry name" value="Ade_MeTrfase_dom_2"/>
</dbReference>